<feature type="region of interest" description="Disordered" evidence="1">
    <location>
        <begin position="97"/>
        <end position="146"/>
    </location>
</feature>
<feature type="region of interest" description="Disordered" evidence="1">
    <location>
        <begin position="243"/>
        <end position="290"/>
    </location>
</feature>
<dbReference type="AlphaFoldDB" id="A0A9W8Q2E5"/>
<feature type="compositionally biased region" description="Acidic residues" evidence="1">
    <location>
        <begin position="585"/>
        <end position="616"/>
    </location>
</feature>
<gene>
    <name evidence="2" type="primary">WDR88</name>
    <name evidence="2" type="ORF">NW766_000842</name>
</gene>
<protein>
    <submittedName>
        <fullName evidence="2">WD repeat-containing protein 88</fullName>
    </submittedName>
</protein>
<sequence length="655" mass="72059">MKPTEEILQGAIYNATQTCRTSLSDCIQFETLMKNEWAENRLADFNLWASGVGASVKGKASLDARLATRPDARDVVANLLQVLTGAIEECKALVGGSAEASHTGDDGHSSSDQEEDPPRSLSPWSDDTESDPDLEAGLEDSSSPLGKAKETVNSILDLLVRIAITIRRSGTQSRLRKADRKFKIEDHEDLQRHLVVVMLSQGPFSSDYTFSTERTDASKITPIQWRLINCNLKRRNRFLYAQKHSDALDTPSSSTVPSSETPKPEIQDLPARPLGSTPVQKPSTKSVAMATSASGITDLPAVLPALPKGPVSSHATRTNLSTTVIKLPYPHPPKVDEDAMVFSCPCCCQTLPVAMLEMSRWKKHLAEDIQPYTCVLPGCPSPETLYVTKKEWDLHLREDHGSTDMWTCFACLDSLQLETEADFVAHTVQEHSETISQGQIHALAAACKKSITAEITSCPLCAWPTLEEGEVSQIAVLDHIAEHVHAFSLRALPWAPDAVHETEAAVEKAATKVEPWLTKRNFTSKTLTVIESSTTAPAPPLPPTHYFETHDYFAEDSDNSSRSTVSDGTIERELREEPPLLFEDSNNEVDIAEPNDEADESREEDEDSDNGDDTDSDNFVSENVFKLPEESEKESSGYVSRYSFPLPVLIKSTVV</sequence>
<comment type="caution">
    <text evidence="2">The sequence shown here is derived from an EMBL/GenBank/DDBJ whole genome shotgun (WGS) entry which is preliminary data.</text>
</comment>
<dbReference type="PANTHER" id="PTHR35391:SF7">
    <property type="entry name" value="C2H2-TYPE DOMAIN-CONTAINING PROTEIN"/>
    <property type="match status" value="1"/>
</dbReference>
<feature type="compositionally biased region" description="Low complexity" evidence="1">
    <location>
        <begin position="250"/>
        <end position="261"/>
    </location>
</feature>
<dbReference type="Proteomes" id="UP001152130">
    <property type="component" value="Unassembled WGS sequence"/>
</dbReference>
<feature type="compositionally biased region" description="Basic and acidic residues" evidence="1">
    <location>
        <begin position="569"/>
        <end position="578"/>
    </location>
</feature>
<dbReference type="PANTHER" id="PTHR35391">
    <property type="entry name" value="C2H2-TYPE DOMAIN-CONTAINING PROTEIN-RELATED"/>
    <property type="match status" value="1"/>
</dbReference>
<evidence type="ECO:0000313" key="3">
    <source>
        <dbReference type="Proteomes" id="UP001152130"/>
    </source>
</evidence>
<accession>A0A9W8Q2E5</accession>
<reference evidence="2" key="1">
    <citation type="submission" date="2022-10" db="EMBL/GenBank/DDBJ databases">
        <title>Fusarium specimens isolated from Avocado Roots.</title>
        <authorList>
            <person name="Stajich J."/>
            <person name="Roper C."/>
            <person name="Heimlech-Rivalta G."/>
        </authorList>
    </citation>
    <scope>NUCLEOTIDE SEQUENCE</scope>
    <source>
        <strain evidence="2">CF00143</strain>
    </source>
</reference>
<feature type="compositionally biased region" description="Acidic residues" evidence="1">
    <location>
        <begin position="126"/>
        <end position="138"/>
    </location>
</feature>
<proteinExistence type="predicted"/>
<evidence type="ECO:0000313" key="2">
    <source>
        <dbReference type="EMBL" id="KAJ4024603.1"/>
    </source>
</evidence>
<dbReference type="EMBL" id="JAPDHF010000001">
    <property type="protein sequence ID" value="KAJ4024603.1"/>
    <property type="molecule type" value="Genomic_DNA"/>
</dbReference>
<feature type="compositionally biased region" description="Basic and acidic residues" evidence="1">
    <location>
        <begin position="102"/>
        <end position="111"/>
    </location>
</feature>
<name>A0A9W8Q2E5_9HYPO</name>
<keyword evidence="3" id="KW-1185">Reference proteome</keyword>
<feature type="compositionally biased region" description="Polar residues" evidence="1">
    <location>
        <begin position="277"/>
        <end position="290"/>
    </location>
</feature>
<organism evidence="2 3">
    <name type="scientific">Fusarium irregulare</name>
    <dbReference type="NCBI Taxonomy" id="2494466"/>
    <lineage>
        <taxon>Eukaryota</taxon>
        <taxon>Fungi</taxon>
        <taxon>Dikarya</taxon>
        <taxon>Ascomycota</taxon>
        <taxon>Pezizomycotina</taxon>
        <taxon>Sordariomycetes</taxon>
        <taxon>Hypocreomycetidae</taxon>
        <taxon>Hypocreales</taxon>
        <taxon>Nectriaceae</taxon>
        <taxon>Fusarium</taxon>
        <taxon>Fusarium incarnatum-equiseti species complex</taxon>
    </lineage>
</organism>
<evidence type="ECO:0000256" key="1">
    <source>
        <dbReference type="SAM" id="MobiDB-lite"/>
    </source>
</evidence>
<feature type="region of interest" description="Disordered" evidence="1">
    <location>
        <begin position="553"/>
        <end position="639"/>
    </location>
</feature>